<evidence type="ECO:0000313" key="5">
    <source>
        <dbReference type="EMBL" id="PQO38594.1"/>
    </source>
</evidence>
<evidence type="ECO:0000256" key="1">
    <source>
        <dbReference type="RuleBase" id="RU004003"/>
    </source>
</evidence>
<dbReference type="GO" id="GO:0009306">
    <property type="term" value="P:protein secretion"/>
    <property type="evidence" value="ECO:0007669"/>
    <property type="project" value="InterPro"/>
</dbReference>
<evidence type="ECO:0000313" key="6">
    <source>
        <dbReference type="Proteomes" id="UP000239388"/>
    </source>
</evidence>
<reference evidence="5 6" key="1">
    <citation type="submission" date="2018-02" db="EMBL/GenBank/DDBJ databases">
        <title>Comparative genomes isolates from brazilian mangrove.</title>
        <authorList>
            <person name="Araujo J.E."/>
            <person name="Taketani R.G."/>
            <person name="Silva M.C.P."/>
            <person name="Loureco M.V."/>
            <person name="Andreote F.D."/>
        </authorList>
    </citation>
    <scope>NUCLEOTIDE SEQUENCE [LARGE SCALE GENOMIC DNA]</scope>
    <source>
        <strain evidence="5 6">NAP PRIS-MGV</strain>
    </source>
</reference>
<dbReference type="PANTHER" id="PTHR30604">
    <property type="entry name" value="PROTEIN TRANSPORT PROTEIN HOFQ"/>
    <property type="match status" value="1"/>
</dbReference>
<keyword evidence="3" id="KW-1133">Transmembrane helix</keyword>
<keyword evidence="3" id="KW-0812">Transmembrane</keyword>
<dbReference type="SUPFAM" id="SSF48452">
    <property type="entry name" value="TPR-like"/>
    <property type="match status" value="1"/>
</dbReference>
<comment type="caution">
    <text evidence="5">The sequence shown here is derived from an EMBL/GenBank/DDBJ whole genome shotgun (WGS) entry which is preliminary data.</text>
</comment>
<protein>
    <submittedName>
        <fullName evidence="5">General secretion pathway protein GspD</fullName>
    </submittedName>
</protein>
<sequence length="1414" mass="153968">MQGCRFTNARDTWGLFARTFRLVEAKSQSVTCHRGGKDRNTMNHSRSIPMYTDRRLPQVQTRRVALNLATRVLTVGLAAVVLIGTGKGVVANPLTEIQLVTSMSATGQQQGSLLEKRKQGELLQQARAAMQQGDLAKAEELIERSKAFNVPATSAYSEDDTPEKATKALMELKAVKSNPDYLGQKLMGQSPDMSQQMAAEALARGKAALESGQRGAAMNYYELALKHGGPNFRGSQYSVAAFRHDLEQAGLQTSIAAGGASANPAMARLPQVNNEPAAPATTNNPYSAAVNAQGNADTARRLLLQARMELAKGNVALAEKLVGQVKALGLVYPSHQDSPDNVDYLIRKLNQIAASPVGPQSAFQYGEVILHQAEGLMLYGQYDIAEQMTQRVEAMHLDFKQARVSPERLLTEIDRRRSGENANPTVSPSVPQAIAGDARAKEQAILVQAKAALDRGDVGTAEAFAKQAASINNRNYQAGDLRADMLLLEVARAKAASPIRHAGATQDMGLAGFPVAQGVYRPEADDTRNVPASAQGGTTGEAGTRYLHEGEQALVAGDKVKARKLFEEAWKYENQLDPNSRQRLQDYLLRQTNPVTTGVAQTSAPSPLGEVDARQQVLLQQMIAEVTREQSKADALREFSPKEGLEKLKTVRVTVEQSSIDAVAKKQLLARVDRSIESLENYIDMNKPQIELDERNAAINAQIKNERDLHLEVNQKLADMVEQFNELMEQQRWQEAEVIARQAREMDPQNPVVETLVWKSKFARRFAQINAMKDDREQGFWQAMHNTDLASIPFDDNDPYQFGHTAKEWEDMTIARQKAIMEQSQLSEDEVEIRKALKTKVDVKFERQSLQSVMETLGNMAGINVQLDPRGLQAEGVTYDTEITISMQQAVRLESALNHILEPLRLSYVIRDEALVITSESFRSRNVYQKVYSVADLVLPIPNFVPSYNMGLPGAIKAAYESQGLTGGGSAIPGGGSPAPLFAQNQDMTNPNVLAQLPQGGFIPGLTGSGQTVSGQPQGNMGFGPGGGIGGPGGFGGGVQPDFDSLIELITTTVEPDSWEELGGPGSVAPFATNLSLVVSQTQEVHDRLADLLAQLRRLQDLQVTIEVRFITLNDNFFERIGVDFDFDIADNTNGNTSGSPSVTVGWDGQTFTDDLDLQFMQQTFGNTLPAIGGLTGSAGATFGFAMLSDIETYFFVNAAQGDLRSNVMQAPKVTLFNGQTAFVSDTTQTPFVTSVVPVVGDFAAAQQPVIVVLNEGTSLSVQAVVSPDRRFVRLTLVPFFSRIGDVQEFTFEGSSTTRSDSTVENPDSADGGTTTDNTEDVQTGTTIQLPQFSFVTVSTTVSVPDGGTVLLGGIKRLSEERRERGIPVFSKLPYINRLFRNVGIGRETQSLMMMVTPRIIIQEEEEARLGFTP</sequence>
<keyword evidence="3" id="KW-0472">Membrane</keyword>
<feature type="region of interest" description="Disordered" evidence="2">
    <location>
        <begin position="1295"/>
        <end position="1321"/>
    </location>
</feature>
<dbReference type="Pfam" id="PF00263">
    <property type="entry name" value="Secretin"/>
    <property type="match status" value="1"/>
</dbReference>
<evidence type="ECO:0000256" key="2">
    <source>
        <dbReference type="SAM" id="MobiDB-lite"/>
    </source>
</evidence>
<dbReference type="EMBL" id="PUIB01000011">
    <property type="protein sequence ID" value="PQO38594.1"/>
    <property type="molecule type" value="Genomic_DNA"/>
</dbReference>
<dbReference type="InterPro" id="IPR004845">
    <property type="entry name" value="T2SS_GspD_CS"/>
</dbReference>
<feature type="domain" description="Type II/III secretion system secretin-like" evidence="4">
    <location>
        <begin position="1203"/>
        <end position="1401"/>
    </location>
</feature>
<dbReference type="Proteomes" id="UP000239388">
    <property type="component" value="Unassembled WGS sequence"/>
</dbReference>
<dbReference type="PROSITE" id="PS00875">
    <property type="entry name" value="T2SP_D"/>
    <property type="match status" value="1"/>
</dbReference>
<comment type="similarity">
    <text evidence="1">Belongs to the bacterial secretin family.</text>
</comment>
<evidence type="ECO:0000256" key="3">
    <source>
        <dbReference type="SAM" id="Phobius"/>
    </source>
</evidence>
<dbReference type="InterPro" id="IPR051808">
    <property type="entry name" value="Type_IV_pilus_biogenesis"/>
</dbReference>
<dbReference type="InterPro" id="IPR011990">
    <property type="entry name" value="TPR-like_helical_dom_sf"/>
</dbReference>
<name>A0A2S8G374_9BACT</name>
<gene>
    <name evidence="5" type="ORF">C5Y98_11140</name>
</gene>
<dbReference type="InterPro" id="IPR004846">
    <property type="entry name" value="T2SS/T3SS_dom"/>
</dbReference>
<dbReference type="PANTHER" id="PTHR30604:SF1">
    <property type="entry name" value="DNA UTILIZATION PROTEIN HOFQ"/>
    <property type="match status" value="1"/>
</dbReference>
<proteinExistence type="inferred from homology"/>
<feature type="transmembrane region" description="Helical" evidence="3">
    <location>
        <begin position="64"/>
        <end position="84"/>
    </location>
</feature>
<accession>A0A2S8G374</accession>
<organism evidence="5 6">
    <name type="scientific">Blastopirellula marina</name>
    <dbReference type="NCBI Taxonomy" id="124"/>
    <lineage>
        <taxon>Bacteria</taxon>
        <taxon>Pseudomonadati</taxon>
        <taxon>Planctomycetota</taxon>
        <taxon>Planctomycetia</taxon>
        <taxon>Pirellulales</taxon>
        <taxon>Pirellulaceae</taxon>
        <taxon>Blastopirellula</taxon>
    </lineage>
</organism>
<evidence type="ECO:0000259" key="4">
    <source>
        <dbReference type="Pfam" id="PF00263"/>
    </source>
</evidence>